<dbReference type="SUPFAM" id="SSF109604">
    <property type="entry name" value="HD-domain/PDEase-like"/>
    <property type="match status" value="1"/>
</dbReference>
<organism evidence="11 12">
    <name type="scientific">Lutibacter oricola</name>
    <dbReference type="NCBI Taxonomy" id="762486"/>
    <lineage>
        <taxon>Bacteria</taxon>
        <taxon>Pseudomonadati</taxon>
        <taxon>Bacteroidota</taxon>
        <taxon>Flavobacteriia</taxon>
        <taxon>Flavobacteriales</taxon>
        <taxon>Flavobacteriaceae</taxon>
        <taxon>Lutibacter</taxon>
    </lineage>
</organism>
<evidence type="ECO:0000259" key="10">
    <source>
        <dbReference type="SMART" id="SM00471"/>
    </source>
</evidence>
<dbReference type="GO" id="GO:0051607">
    <property type="term" value="P:defense response to virus"/>
    <property type="evidence" value="ECO:0007669"/>
    <property type="project" value="UniProtKB-KW"/>
</dbReference>
<gene>
    <name evidence="11" type="ORF">SAMN05444411_104141</name>
</gene>
<dbReference type="Pfam" id="PF01966">
    <property type="entry name" value="HD"/>
    <property type="match status" value="1"/>
</dbReference>
<feature type="transmembrane region" description="Helical" evidence="9">
    <location>
        <begin position="292"/>
        <end position="311"/>
    </location>
</feature>
<sequence length="427" mass="49607">MNKHILITMLENNFFKELQAFVFKTFKKELPVEAVYHNFNHTFEVVTAANEIATAQEISEENKEVLLIACWFHDIGVIKGARDHEEISKKMASKYLKEAGFSEEKITKVCSVIDATRMPQQPKNALDEIICDADLFHIGSDDFKEKTSLLRIEWEEFCNKSFNEIDWLKKNLEFLEGHKYFTDYAFNKLNKQKTQNWLKIKKDLKKAEEKAEEQKQKNKLKKKDLKRKKAKEERPEKGVETMYRVTLRNHIKLSDIADTKANILLSVSAIILSIALSNLFPKLDKPDNAYLIFPTIIFLLITVVTMIFSILSTRPKVTSGKFTKEDIKNKKVNLLFFGNFYKMPLQDFQDGMSELMNDKEYLYKSLNMDLYYLGLVLQRKYKLLRIAYNIFMVGIVLSVIAFILSFEFFGVPGAEDLINEVTTAVEG</sequence>
<evidence type="ECO:0000256" key="5">
    <source>
        <dbReference type="ARBA" id="ARBA00022989"/>
    </source>
</evidence>
<evidence type="ECO:0000256" key="9">
    <source>
        <dbReference type="SAM" id="Phobius"/>
    </source>
</evidence>
<keyword evidence="5 9" id="KW-1133">Transmembrane helix</keyword>
<comment type="subcellular location">
    <subcellularLocation>
        <location evidence="1">Cell membrane</location>
    </subcellularLocation>
</comment>
<dbReference type="GO" id="GO:0000166">
    <property type="term" value="F:nucleotide binding"/>
    <property type="evidence" value="ECO:0007669"/>
    <property type="project" value="UniProtKB-KW"/>
</dbReference>
<keyword evidence="3 9" id="KW-0812">Transmembrane</keyword>
<evidence type="ECO:0000256" key="7">
    <source>
        <dbReference type="ARBA" id="ARBA00023136"/>
    </source>
</evidence>
<evidence type="ECO:0000256" key="6">
    <source>
        <dbReference type="ARBA" id="ARBA00023118"/>
    </source>
</evidence>
<evidence type="ECO:0000256" key="1">
    <source>
        <dbReference type="ARBA" id="ARBA00004236"/>
    </source>
</evidence>
<keyword evidence="7 9" id="KW-0472">Membrane</keyword>
<keyword evidence="2" id="KW-1003">Cell membrane</keyword>
<protein>
    <submittedName>
        <fullName evidence="11">HD domain-containing protein</fullName>
    </submittedName>
</protein>
<accession>A0A1H3AIX7</accession>
<feature type="region of interest" description="Disordered" evidence="8">
    <location>
        <begin position="211"/>
        <end position="235"/>
    </location>
</feature>
<dbReference type="AlphaFoldDB" id="A0A1H3AIX7"/>
<feature type="domain" description="HD/PDEase" evidence="10">
    <location>
        <begin position="34"/>
        <end position="125"/>
    </location>
</feature>
<evidence type="ECO:0000256" key="2">
    <source>
        <dbReference type="ARBA" id="ARBA00022475"/>
    </source>
</evidence>
<name>A0A1H3AIX7_9FLAO</name>
<feature type="compositionally biased region" description="Basic residues" evidence="8">
    <location>
        <begin position="217"/>
        <end position="229"/>
    </location>
</feature>
<evidence type="ECO:0000256" key="4">
    <source>
        <dbReference type="ARBA" id="ARBA00022741"/>
    </source>
</evidence>
<evidence type="ECO:0000313" key="12">
    <source>
        <dbReference type="Proteomes" id="UP000199595"/>
    </source>
</evidence>
<keyword evidence="6" id="KW-0051">Antiviral defense</keyword>
<reference evidence="11 12" key="1">
    <citation type="submission" date="2016-10" db="EMBL/GenBank/DDBJ databases">
        <authorList>
            <person name="de Groot N.N."/>
        </authorList>
    </citation>
    <scope>NUCLEOTIDE SEQUENCE [LARGE SCALE GENOMIC DNA]</scope>
    <source>
        <strain evidence="11 12">DSM 24956</strain>
    </source>
</reference>
<dbReference type="Gene3D" id="1.10.3210.10">
    <property type="entry name" value="Hypothetical protein af1432"/>
    <property type="match status" value="1"/>
</dbReference>
<dbReference type="Proteomes" id="UP000199595">
    <property type="component" value="Unassembled WGS sequence"/>
</dbReference>
<evidence type="ECO:0000256" key="8">
    <source>
        <dbReference type="SAM" id="MobiDB-lite"/>
    </source>
</evidence>
<dbReference type="EMBL" id="FNNJ01000004">
    <property type="protein sequence ID" value="SDX29680.1"/>
    <property type="molecule type" value="Genomic_DNA"/>
</dbReference>
<dbReference type="Pfam" id="PF18967">
    <property type="entry name" value="PycTM"/>
    <property type="match status" value="1"/>
</dbReference>
<evidence type="ECO:0000313" key="11">
    <source>
        <dbReference type="EMBL" id="SDX29680.1"/>
    </source>
</evidence>
<dbReference type="GO" id="GO:0005886">
    <property type="term" value="C:plasma membrane"/>
    <property type="evidence" value="ECO:0007669"/>
    <property type="project" value="UniProtKB-SubCell"/>
</dbReference>
<proteinExistence type="predicted"/>
<keyword evidence="4" id="KW-0547">Nucleotide-binding</keyword>
<keyword evidence="12" id="KW-1185">Reference proteome</keyword>
<feature type="transmembrane region" description="Helical" evidence="9">
    <location>
        <begin position="386"/>
        <end position="406"/>
    </location>
</feature>
<dbReference type="SMART" id="SM00471">
    <property type="entry name" value="HDc"/>
    <property type="match status" value="1"/>
</dbReference>
<dbReference type="InterPro" id="IPR003607">
    <property type="entry name" value="HD/PDEase_dom"/>
</dbReference>
<dbReference type="RefSeq" id="WP_245729927.1">
    <property type="nucleotide sequence ID" value="NZ_FNNJ01000004.1"/>
</dbReference>
<dbReference type="CDD" id="cd00077">
    <property type="entry name" value="HDc"/>
    <property type="match status" value="1"/>
</dbReference>
<dbReference type="InterPro" id="IPR006674">
    <property type="entry name" value="HD_domain"/>
</dbReference>
<dbReference type="InterPro" id="IPR043760">
    <property type="entry name" value="PycTM_dom"/>
</dbReference>
<dbReference type="STRING" id="762486.SAMN05444411_104141"/>
<feature type="transmembrane region" description="Helical" evidence="9">
    <location>
        <begin position="261"/>
        <end position="280"/>
    </location>
</feature>
<evidence type="ECO:0000256" key="3">
    <source>
        <dbReference type="ARBA" id="ARBA00022692"/>
    </source>
</evidence>